<sequence>MTESHQNNRNLTERYTATDGVVHMTGIHALARLPLDLRRRDLQADHHSAVFISGYEGSPLGGYDLELLRVRDLLNELEVVFQPGLNEELAATAVQGAQLAGTMADKRVDGVTGFWYGKSPGLDRASDALRHANLSGTHPAGGAVALVGDDPTAKSSTVPGASEMLLADLGLPTFYPATPQEVLDYGLHAVAMSRLSGLWTALKIVTSVADGSATVDVDPDRLDITLPDTVVDGTAHQHAVTAMMSGPVLATLERSRGGARIEMARRYLTANHLNHVYGADGSQKPARIGLVTAGKVHNDLVQALTSLGLDREALADSGIRVLKLGVIFPLDPDEIRNFADGLDEIVVVEEKRSFLEGAIKDLLYGTVRPPTVVGKRDEAGAPLFSEVGELDPDQIAAGLRKRLARQPELAALVRANAQPGSERRRKLLPLAVRTPYFCSGCPHNTSTKVPDGSLVGGGIGCHGLALLMAPTLVGEITGLTQMGGEGVHWIGMAPFIERDHLIQNLGDGTFHHSGSLAIRAAVAAGSHLTYKLLYNSAVAMTGGQQAVGQMSVTEIATAAAAEGVSRTIITTENPKSYRKVKLPANATVWHRDRLIAAQETLATTAGVTLLIHDQECATELRRKRKRGLAVDPSARVVINERICEGCGDCGVASNCLSVQPVETKYGRKTLIDQSSCNKDYSCLKGDCPSFMTVTPATAPGRRATARRVVDALRESDLPVPEFRHDIAITPHTTRILGVGGSGVVTLSQILSVAATNAGLHVVSLDQTGLAQKGGAVVSDIKISARPVEIANKAAAGEVDLYLGADLLVAADPANLGAARPEGTVAVVATDLVPTGRMVSDVHQKFPEIDLLTSRVRAAVAAEDMLVCDARKASVALFGTDQFANLVLAGAAYQKGALPLPASAVEGAIELNGTKVEENIQAFRRGRQMVADPAAFAEAIGSVTTETHPTLTSRAQRVAELVDTDADSTLGRLVRDRVRDLVDYQDDRYARRYAEFVESVRRQEAQRIPGSERFAETVAHHLHKLMAYKDEYEVARLALDAEVRASVEDEFGGGAKVAYHLHPPVLKSLGMRRKLRLRHSSVPVFRALRGMRRLRGTPLDVFGYAHVRKVERELVEEYTRVITTLAPDLDGERLDRAVAIAALPDQVRGYEQIKLANVETYRKDLARSLEDLTTPAHA</sequence>
<dbReference type="RefSeq" id="WP_310773464.1">
    <property type="nucleotide sequence ID" value="NZ_JBHRWR010000033.1"/>
</dbReference>
<dbReference type="EMBL" id="JBHRWR010000033">
    <property type="protein sequence ID" value="MFC3577431.1"/>
    <property type="molecule type" value="Genomic_DNA"/>
</dbReference>
<reference evidence="4" key="1">
    <citation type="journal article" date="2019" name="Int. J. Syst. Evol. Microbiol.">
        <title>The Global Catalogue of Microorganisms (GCM) 10K type strain sequencing project: providing services to taxonomists for standard genome sequencing and annotation.</title>
        <authorList>
            <consortium name="The Broad Institute Genomics Platform"/>
            <consortium name="The Broad Institute Genome Sequencing Center for Infectious Disease"/>
            <person name="Wu L."/>
            <person name="Ma J."/>
        </authorList>
    </citation>
    <scope>NUCLEOTIDE SEQUENCE [LARGE SCALE GENOMIC DNA]</scope>
    <source>
        <strain evidence="4">CGMCC 4.7035</strain>
    </source>
</reference>
<evidence type="ECO:0000313" key="4">
    <source>
        <dbReference type="Proteomes" id="UP001595701"/>
    </source>
</evidence>
<evidence type="ECO:0000313" key="3">
    <source>
        <dbReference type="EMBL" id="MFC3577431.1"/>
    </source>
</evidence>
<dbReference type="InterPro" id="IPR009014">
    <property type="entry name" value="Transketo_C/PFOR_II"/>
</dbReference>
<dbReference type="InterPro" id="IPR029061">
    <property type="entry name" value="THDP-binding"/>
</dbReference>
<keyword evidence="1" id="KW-0560">Oxidoreductase</keyword>
<gene>
    <name evidence="3" type="ORF">ACFOZ0_29995</name>
</gene>
<organism evidence="3 4">
    <name type="scientific">Streptomyces yaanensis</name>
    <dbReference type="NCBI Taxonomy" id="1142239"/>
    <lineage>
        <taxon>Bacteria</taxon>
        <taxon>Bacillati</taxon>
        <taxon>Actinomycetota</taxon>
        <taxon>Actinomycetes</taxon>
        <taxon>Kitasatosporales</taxon>
        <taxon>Streptomycetaceae</taxon>
        <taxon>Streptomyces</taxon>
    </lineage>
</organism>
<dbReference type="InterPro" id="IPR051457">
    <property type="entry name" value="2-oxoacid:Fd_oxidoreductase"/>
</dbReference>
<evidence type="ECO:0000256" key="1">
    <source>
        <dbReference type="ARBA" id="ARBA00023002"/>
    </source>
</evidence>
<dbReference type="Pfam" id="PF01558">
    <property type="entry name" value="POR"/>
    <property type="match status" value="1"/>
</dbReference>
<name>A0ABV7SM81_9ACTN</name>
<dbReference type="Pfam" id="PF20169">
    <property type="entry name" value="DUF6537"/>
    <property type="match status" value="1"/>
</dbReference>
<dbReference type="InterPro" id="IPR002869">
    <property type="entry name" value="Pyrv_flavodox_OxRed_cen"/>
</dbReference>
<dbReference type="Proteomes" id="UP001595701">
    <property type="component" value="Unassembled WGS sequence"/>
</dbReference>
<keyword evidence="4" id="KW-1185">Reference proteome</keyword>
<dbReference type="NCBIfam" id="NF009588">
    <property type="entry name" value="PRK13029.1"/>
    <property type="match status" value="1"/>
</dbReference>
<dbReference type="SUPFAM" id="SSF53323">
    <property type="entry name" value="Pyruvate-ferredoxin oxidoreductase, PFOR, domain III"/>
    <property type="match status" value="1"/>
</dbReference>
<protein>
    <submittedName>
        <fullName evidence="3">Indolepyruvate ferredoxin oxidoreductase family protein</fullName>
    </submittedName>
</protein>
<dbReference type="PANTHER" id="PTHR48084">
    <property type="entry name" value="2-OXOGLUTARATE OXIDOREDUCTASE SUBUNIT KORB-RELATED"/>
    <property type="match status" value="1"/>
</dbReference>
<evidence type="ECO:0000259" key="2">
    <source>
        <dbReference type="PROSITE" id="PS51379"/>
    </source>
</evidence>
<dbReference type="PANTHER" id="PTHR48084:SF3">
    <property type="entry name" value="SUBUNIT OF PYRUVATE:FLAVODOXIN OXIDOREDUCTASE"/>
    <property type="match status" value="1"/>
</dbReference>
<dbReference type="Gene3D" id="3.40.50.970">
    <property type="match status" value="1"/>
</dbReference>
<dbReference type="InterPro" id="IPR019752">
    <property type="entry name" value="Pyrv/ketoisovalerate_OxRed_cat"/>
</dbReference>
<dbReference type="NCBIfam" id="NF009589">
    <property type="entry name" value="PRK13030.1"/>
    <property type="match status" value="1"/>
</dbReference>
<dbReference type="CDD" id="cd07034">
    <property type="entry name" value="TPP_PYR_PFOR_IOR-alpha_like"/>
    <property type="match status" value="1"/>
</dbReference>
<dbReference type="InterPro" id="IPR046667">
    <property type="entry name" value="DUF6537"/>
</dbReference>
<dbReference type="SUPFAM" id="SSF52922">
    <property type="entry name" value="TK C-terminal domain-like"/>
    <property type="match status" value="1"/>
</dbReference>
<dbReference type="SUPFAM" id="SSF52518">
    <property type="entry name" value="Thiamin diphosphate-binding fold (THDP-binding)"/>
    <property type="match status" value="2"/>
</dbReference>
<dbReference type="Gene3D" id="3.40.920.10">
    <property type="entry name" value="Pyruvate-ferredoxin oxidoreductase, PFOR, domain III"/>
    <property type="match status" value="1"/>
</dbReference>
<proteinExistence type="predicted"/>
<dbReference type="InterPro" id="IPR017896">
    <property type="entry name" value="4Fe4S_Fe-S-bd"/>
</dbReference>
<comment type="caution">
    <text evidence="3">The sequence shown here is derived from an EMBL/GenBank/DDBJ whole genome shotgun (WGS) entry which is preliminary data.</text>
</comment>
<feature type="domain" description="4Fe-4S ferredoxin-type" evidence="2">
    <location>
        <begin position="634"/>
        <end position="666"/>
    </location>
</feature>
<dbReference type="PROSITE" id="PS51379">
    <property type="entry name" value="4FE4S_FER_2"/>
    <property type="match status" value="1"/>
</dbReference>
<accession>A0ABV7SM81</accession>
<dbReference type="InterPro" id="IPR002880">
    <property type="entry name" value="Pyrv_Fd/Flavodoxin_OxRdtase_N"/>
</dbReference>